<dbReference type="Proteomes" id="UP001429745">
    <property type="component" value="Unassembled WGS sequence"/>
</dbReference>
<evidence type="ECO:0008006" key="3">
    <source>
        <dbReference type="Google" id="ProtNLM"/>
    </source>
</evidence>
<comment type="caution">
    <text evidence="1">The sequence shown here is derived from an EMBL/GenBank/DDBJ whole genome shotgun (WGS) entry which is preliminary data.</text>
</comment>
<protein>
    <recommendedName>
        <fullName evidence="3">Helix-turn-helix domain-containing protein</fullName>
    </recommendedName>
</protein>
<dbReference type="InterPro" id="IPR009061">
    <property type="entry name" value="DNA-bd_dom_put_sf"/>
</dbReference>
<gene>
    <name evidence="1" type="ORF">HF576_02065</name>
</gene>
<dbReference type="InterPro" id="IPR036388">
    <property type="entry name" value="WH-like_DNA-bd_sf"/>
</dbReference>
<accession>A0ABX1K7G2</accession>
<organism evidence="1 2">
    <name type="scientific">Microbacterium salsuginis</name>
    <dbReference type="NCBI Taxonomy" id="2722803"/>
    <lineage>
        <taxon>Bacteria</taxon>
        <taxon>Bacillati</taxon>
        <taxon>Actinomycetota</taxon>
        <taxon>Actinomycetes</taxon>
        <taxon>Micrococcales</taxon>
        <taxon>Microbacteriaceae</taxon>
        <taxon>Microbacterium</taxon>
    </lineage>
</organism>
<reference evidence="1 2" key="1">
    <citation type="submission" date="2020-04" db="EMBL/GenBank/DDBJ databases">
        <title>CFH 90308 Microbacterium sp.</title>
        <authorList>
            <person name="Nie G."/>
            <person name="Ming H."/>
            <person name="Xia T."/>
        </authorList>
    </citation>
    <scope>NUCLEOTIDE SEQUENCE [LARGE SCALE GENOMIC DNA]</scope>
    <source>
        <strain evidence="1 2">CFH 90308</strain>
    </source>
</reference>
<dbReference type="SUPFAM" id="SSF46955">
    <property type="entry name" value="Putative DNA-binding domain"/>
    <property type="match status" value="1"/>
</dbReference>
<sequence>MSDLLTYRQAAALVKRSPRTIRHWRQQGMPMGWEERDGQRVRVVEQEVLQAWFRARLLAWPTHRWRMRKKLTQLDSTAATD</sequence>
<proteinExistence type="predicted"/>
<evidence type="ECO:0000313" key="1">
    <source>
        <dbReference type="EMBL" id="NLP82625.1"/>
    </source>
</evidence>
<dbReference type="EMBL" id="JABACI010000001">
    <property type="protein sequence ID" value="NLP82625.1"/>
    <property type="molecule type" value="Genomic_DNA"/>
</dbReference>
<keyword evidence="2" id="KW-1185">Reference proteome</keyword>
<dbReference type="Gene3D" id="1.10.10.10">
    <property type="entry name" value="Winged helix-like DNA-binding domain superfamily/Winged helix DNA-binding domain"/>
    <property type="match status" value="1"/>
</dbReference>
<evidence type="ECO:0000313" key="2">
    <source>
        <dbReference type="Proteomes" id="UP001429745"/>
    </source>
</evidence>
<name>A0ABX1K7G2_9MICO</name>
<dbReference type="RefSeq" id="WP_168911116.1">
    <property type="nucleotide sequence ID" value="NZ_JABACI010000001.1"/>
</dbReference>